<dbReference type="Proteomes" id="UP000716291">
    <property type="component" value="Unassembled WGS sequence"/>
</dbReference>
<dbReference type="AlphaFoldDB" id="A0A9P7BJR8"/>
<protein>
    <submittedName>
        <fullName evidence="1">Uncharacterized protein</fullName>
    </submittedName>
</protein>
<sequence>MRAPSSVPLMVTGTSFETTPPLPSSTVTVNVSVVGPVARIIDRERAIRTLAAVVDGPGVRVGRVNVGDVDLASGDQRAIFRDCAVSLAGQDGDIVGAHDRDHDLTGRAISRRNGEGLGQGLARAQALHSRVGIGQVIRPLAISIDGERAMLASGIRLGDKHGFARVGVGHIQLAAGSQRQVFRDGALVVARLSRVDDRAVIGAVDGDGDVLRHNPTVAVIDGHGERFGERFTGLQALDILVGVEP</sequence>
<gene>
    <name evidence="1" type="ORF">G6F64_013609</name>
</gene>
<evidence type="ECO:0000313" key="1">
    <source>
        <dbReference type="EMBL" id="KAG1292968.1"/>
    </source>
</evidence>
<dbReference type="EMBL" id="JAANQT010005910">
    <property type="protein sequence ID" value="KAG1292968.1"/>
    <property type="molecule type" value="Genomic_DNA"/>
</dbReference>
<proteinExistence type="predicted"/>
<comment type="caution">
    <text evidence="1">The sequence shown here is derived from an EMBL/GenBank/DDBJ whole genome shotgun (WGS) entry which is preliminary data.</text>
</comment>
<keyword evidence="2" id="KW-1185">Reference proteome</keyword>
<accession>A0A9P7BJR8</accession>
<evidence type="ECO:0000313" key="2">
    <source>
        <dbReference type="Proteomes" id="UP000716291"/>
    </source>
</evidence>
<name>A0A9P7BJR8_RHIOR</name>
<reference evidence="1" key="1">
    <citation type="journal article" date="2020" name="Microb. Genom.">
        <title>Genetic diversity of clinical and environmental Mucorales isolates obtained from an investigation of mucormycosis cases among solid organ transplant recipients.</title>
        <authorList>
            <person name="Nguyen M.H."/>
            <person name="Kaul D."/>
            <person name="Muto C."/>
            <person name="Cheng S.J."/>
            <person name="Richter R.A."/>
            <person name="Bruno V.M."/>
            <person name="Liu G."/>
            <person name="Beyhan S."/>
            <person name="Sundermann A.J."/>
            <person name="Mounaud S."/>
            <person name="Pasculle A.W."/>
            <person name="Nierman W.C."/>
            <person name="Driscoll E."/>
            <person name="Cumbie R."/>
            <person name="Clancy C.J."/>
            <person name="Dupont C.L."/>
        </authorList>
    </citation>
    <scope>NUCLEOTIDE SEQUENCE</scope>
    <source>
        <strain evidence="1">GL11</strain>
    </source>
</reference>
<organism evidence="1 2">
    <name type="scientific">Rhizopus oryzae</name>
    <name type="common">Mucormycosis agent</name>
    <name type="synonym">Rhizopus arrhizus var. delemar</name>
    <dbReference type="NCBI Taxonomy" id="64495"/>
    <lineage>
        <taxon>Eukaryota</taxon>
        <taxon>Fungi</taxon>
        <taxon>Fungi incertae sedis</taxon>
        <taxon>Mucoromycota</taxon>
        <taxon>Mucoromycotina</taxon>
        <taxon>Mucoromycetes</taxon>
        <taxon>Mucorales</taxon>
        <taxon>Mucorineae</taxon>
        <taxon>Rhizopodaceae</taxon>
        <taxon>Rhizopus</taxon>
    </lineage>
</organism>